<keyword evidence="2 6" id="KW-0328">Glycosyltransferase</keyword>
<feature type="non-terminal residue" evidence="8">
    <location>
        <position position="1"/>
    </location>
</feature>
<evidence type="ECO:0000313" key="9">
    <source>
        <dbReference type="Proteomes" id="UP001189429"/>
    </source>
</evidence>
<organism evidence="8 9">
    <name type="scientific">Prorocentrum cordatum</name>
    <dbReference type="NCBI Taxonomy" id="2364126"/>
    <lineage>
        <taxon>Eukaryota</taxon>
        <taxon>Sar</taxon>
        <taxon>Alveolata</taxon>
        <taxon>Dinophyceae</taxon>
        <taxon>Prorocentrales</taxon>
        <taxon>Prorocentraceae</taxon>
        <taxon>Prorocentrum</taxon>
    </lineage>
</organism>
<accession>A0ABN9S435</accession>
<feature type="compositionally biased region" description="Basic residues" evidence="7">
    <location>
        <begin position="499"/>
        <end position="509"/>
    </location>
</feature>
<evidence type="ECO:0000256" key="2">
    <source>
        <dbReference type="ARBA" id="ARBA00022676"/>
    </source>
</evidence>
<evidence type="ECO:0000256" key="6">
    <source>
        <dbReference type="RuleBase" id="RU361228"/>
    </source>
</evidence>
<dbReference type="InterPro" id="IPR016024">
    <property type="entry name" value="ARM-type_fold"/>
</dbReference>
<sequence>GAPAPMREIRAGLRVFMLTSLFVPLDFSMPRGGLGGPVGGGAGGFEKYNAVCRGGPLQGEPSRVMHARFLGLCGGPGAAAAGDGGQAAVANRYTTTIHVLASALVKASKMSKVCTVMRGTTGGRLPERFWREDESGVRGGIEFGFMSTTTDRTVAMQYASDPTKGAGTVLEIQTGMIDKGAELSWISQYPHEKELCFPPLTSMQVLGTSVEGTVLVVSLRLNLNLTSSTIEEVIGKRHKVARDMCSNLQAEAKRELGRRAAEELRMHEAASQHGDLQSTVLRRLEGELGAICSNEADSFNNDSRFQAYLKDALDLKQAAVQAMGLLSGGWAQLAPEAQTVGPTLRRLLAEEGPQEAQDSLKALERLAAAQAKSRSTDVSAREAACEELAACAREGSAAADGALLLLAEVARGDSDECIREKATKALPACCERDGPERHARVLELLAGLAAEAQRKRTSRMRTPTSARRRPSACQPAAGRAAPSPPRGSRSCWPGSPRTRSGRSARGRPR</sequence>
<feature type="non-terminal residue" evidence="8">
    <location>
        <position position="509"/>
    </location>
</feature>
<comment type="similarity">
    <text evidence="1 6">Belongs to the Arg-specific ADP-ribosyltransferase family.</text>
</comment>
<comment type="catalytic activity">
    <reaction evidence="5 6">
        <text>L-arginyl-[protein] + NAD(+) = N(omega)-(ADP-D-ribosyl)-L-arginyl-[protein] + nicotinamide + H(+)</text>
        <dbReference type="Rhea" id="RHEA:19149"/>
        <dbReference type="Rhea" id="RHEA-COMP:10532"/>
        <dbReference type="Rhea" id="RHEA-COMP:15087"/>
        <dbReference type="ChEBI" id="CHEBI:15378"/>
        <dbReference type="ChEBI" id="CHEBI:17154"/>
        <dbReference type="ChEBI" id="CHEBI:29965"/>
        <dbReference type="ChEBI" id="CHEBI:57540"/>
        <dbReference type="ChEBI" id="CHEBI:142554"/>
        <dbReference type="EC" id="2.4.2.31"/>
    </reaction>
</comment>
<name>A0ABN9S435_9DINO</name>
<keyword evidence="9" id="KW-1185">Reference proteome</keyword>
<keyword evidence="6" id="KW-0521">NADP</keyword>
<feature type="chain" id="PRO_5044994709" description="NAD(P)(+)--arginine ADP-ribosyltransferase" evidence="6">
    <location>
        <begin position="36"/>
        <end position="509"/>
    </location>
</feature>
<keyword evidence="4" id="KW-0548">Nucleotidyltransferase</keyword>
<dbReference type="SUPFAM" id="SSF56399">
    <property type="entry name" value="ADP-ribosylation"/>
    <property type="match status" value="1"/>
</dbReference>
<evidence type="ECO:0000256" key="1">
    <source>
        <dbReference type="ARBA" id="ARBA00009558"/>
    </source>
</evidence>
<keyword evidence="6" id="KW-0732">Signal</keyword>
<comment type="caution">
    <text evidence="8">The sequence shown here is derived from an EMBL/GenBank/DDBJ whole genome shotgun (WGS) entry which is preliminary data.</text>
</comment>
<gene>
    <name evidence="8" type="ORF">PCOR1329_LOCUS25785</name>
</gene>
<reference evidence="8" key="1">
    <citation type="submission" date="2023-10" db="EMBL/GenBank/DDBJ databases">
        <authorList>
            <person name="Chen Y."/>
            <person name="Shah S."/>
            <person name="Dougan E. K."/>
            <person name="Thang M."/>
            <person name="Chan C."/>
        </authorList>
    </citation>
    <scope>NUCLEOTIDE SEQUENCE [LARGE SCALE GENOMIC DNA]</scope>
</reference>
<feature type="signal peptide" evidence="6">
    <location>
        <begin position="1"/>
        <end position="35"/>
    </location>
</feature>
<evidence type="ECO:0000256" key="7">
    <source>
        <dbReference type="SAM" id="MobiDB-lite"/>
    </source>
</evidence>
<keyword evidence="6" id="KW-0520">NAD</keyword>
<dbReference type="EC" id="2.4.2.31" evidence="6"/>
<evidence type="ECO:0000256" key="5">
    <source>
        <dbReference type="ARBA" id="ARBA00047597"/>
    </source>
</evidence>
<dbReference type="EMBL" id="CAUYUJ010009054">
    <property type="protein sequence ID" value="CAK0825738.1"/>
    <property type="molecule type" value="Genomic_DNA"/>
</dbReference>
<proteinExistence type="inferred from homology"/>
<evidence type="ECO:0000256" key="3">
    <source>
        <dbReference type="ARBA" id="ARBA00022679"/>
    </source>
</evidence>
<protein>
    <recommendedName>
        <fullName evidence="6">NAD(P)(+)--arginine ADP-ribosyltransferase</fullName>
        <ecNumber evidence="6">2.4.2.31</ecNumber>
    </recommendedName>
    <alternativeName>
        <fullName evidence="6">Mono(ADP-ribosyl)transferase</fullName>
    </alternativeName>
</protein>
<evidence type="ECO:0000256" key="4">
    <source>
        <dbReference type="ARBA" id="ARBA00022695"/>
    </source>
</evidence>
<feature type="region of interest" description="Disordered" evidence="7">
    <location>
        <begin position="452"/>
        <end position="509"/>
    </location>
</feature>
<feature type="compositionally biased region" description="Low complexity" evidence="7">
    <location>
        <begin position="475"/>
        <end position="490"/>
    </location>
</feature>
<dbReference type="InterPro" id="IPR000768">
    <property type="entry name" value="ART"/>
</dbReference>
<dbReference type="Gene3D" id="3.90.176.10">
    <property type="entry name" value="Toxin ADP-ribosyltransferase, Chain A, domain 1"/>
    <property type="match status" value="1"/>
</dbReference>
<dbReference type="SUPFAM" id="SSF48371">
    <property type="entry name" value="ARM repeat"/>
    <property type="match status" value="1"/>
</dbReference>
<dbReference type="Pfam" id="PF01129">
    <property type="entry name" value="ART"/>
    <property type="match status" value="1"/>
</dbReference>
<evidence type="ECO:0000313" key="8">
    <source>
        <dbReference type="EMBL" id="CAK0825738.1"/>
    </source>
</evidence>
<keyword evidence="3 6" id="KW-0808">Transferase</keyword>
<dbReference type="Proteomes" id="UP001189429">
    <property type="component" value="Unassembled WGS sequence"/>
</dbReference>